<dbReference type="GO" id="GO:0006679">
    <property type="term" value="P:glucosylceramide biosynthetic process"/>
    <property type="evidence" value="ECO:0007669"/>
    <property type="project" value="TreeGrafter"/>
</dbReference>
<keyword evidence="9 11" id="KW-1133">Transmembrane helix</keyword>
<evidence type="ECO:0000256" key="4">
    <source>
        <dbReference type="ARBA" id="ARBA00006739"/>
    </source>
</evidence>
<evidence type="ECO:0000256" key="11">
    <source>
        <dbReference type="SAM" id="Phobius"/>
    </source>
</evidence>
<feature type="transmembrane region" description="Helical" evidence="11">
    <location>
        <begin position="392"/>
        <end position="412"/>
    </location>
</feature>
<evidence type="ECO:0000256" key="5">
    <source>
        <dbReference type="ARBA" id="ARBA00012699"/>
    </source>
</evidence>
<dbReference type="EMBL" id="CAJHNH020006001">
    <property type="protein sequence ID" value="CAG5133191.1"/>
    <property type="molecule type" value="Genomic_DNA"/>
</dbReference>
<comment type="pathway">
    <text evidence="2">Lipid metabolism; sphingolipid metabolism.</text>
</comment>
<protein>
    <recommendedName>
        <fullName evidence="5">ceramide glucosyltransferase</fullName>
        <ecNumber evidence="5">2.4.1.80</ecNumber>
    </recommendedName>
</protein>
<feature type="transmembrane region" description="Helical" evidence="11">
    <location>
        <begin position="349"/>
        <end position="372"/>
    </location>
</feature>
<dbReference type="InterPro" id="IPR025993">
    <property type="entry name" value="Ceramide_glucosylTrfase"/>
</dbReference>
<comment type="caution">
    <text evidence="12">The sequence shown here is derived from an EMBL/GenBank/DDBJ whole genome shotgun (WGS) entry which is preliminary data.</text>
</comment>
<evidence type="ECO:0000256" key="9">
    <source>
        <dbReference type="ARBA" id="ARBA00022989"/>
    </source>
</evidence>
<evidence type="ECO:0000256" key="7">
    <source>
        <dbReference type="ARBA" id="ARBA00022679"/>
    </source>
</evidence>
<name>A0A8S4A450_9EUPU</name>
<comment type="similarity">
    <text evidence="4">Belongs to the glycosyltransferase 2 family.</text>
</comment>
<dbReference type="GO" id="GO:0008120">
    <property type="term" value="F:ceramide glucosyltransferase activity"/>
    <property type="evidence" value="ECO:0007669"/>
    <property type="project" value="UniProtKB-EC"/>
</dbReference>
<evidence type="ECO:0000256" key="1">
    <source>
        <dbReference type="ARBA" id="ARBA00004141"/>
    </source>
</evidence>
<reference evidence="12" key="1">
    <citation type="submission" date="2021-04" db="EMBL/GenBank/DDBJ databases">
        <authorList>
            <consortium name="Molecular Ecology Group"/>
        </authorList>
    </citation>
    <scope>NUCLEOTIDE SEQUENCE</scope>
</reference>
<proteinExistence type="inferred from homology"/>
<organism evidence="12 13">
    <name type="scientific">Candidula unifasciata</name>
    <dbReference type="NCBI Taxonomy" id="100452"/>
    <lineage>
        <taxon>Eukaryota</taxon>
        <taxon>Metazoa</taxon>
        <taxon>Spiralia</taxon>
        <taxon>Lophotrochozoa</taxon>
        <taxon>Mollusca</taxon>
        <taxon>Gastropoda</taxon>
        <taxon>Heterobranchia</taxon>
        <taxon>Euthyneura</taxon>
        <taxon>Panpulmonata</taxon>
        <taxon>Eupulmonata</taxon>
        <taxon>Stylommatophora</taxon>
        <taxon>Helicina</taxon>
        <taxon>Helicoidea</taxon>
        <taxon>Geomitridae</taxon>
        <taxon>Candidula</taxon>
    </lineage>
</organism>
<keyword evidence="8 11" id="KW-0812">Transmembrane</keyword>
<dbReference type="Pfam" id="PF13506">
    <property type="entry name" value="Glyco_transf_21"/>
    <property type="match status" value="1"/>
</dbReference>
<sequence>MWAENTDRVIYLGISFSSPKFTLKILFDTLCSGLHMWDVESPSDTLFYVLFVVASAALLTYLMMAFFIILSLIGSKMYLHKPTGIHELGDVVPGVSIIKPLMGVDSFLEHNLESHFKLMYPKFELLFCFHDENDEAILVVKRLQELYPHVDVTLFTGKRHDIVNPMVQNMAPAYEAAKYEYVWISSSRIEASSEILFDMASKLQKSNVALVHQVPFTSDNPGFASAVEKIYFGAAMNRFYICFNMLGLGCVTGMSYIFKKALLDQANGLAWYGRYLAEDFFLSRELHKKGRIVLSAFPAKQNMGQTTISKFVERMVRWLRLRLNMVTVVAGILEPIADCFPLGVWAGWALYHFFCMNPFIFFICHVLSWMVLDYIQLSTVQNGPLLFSKPEYVLAWIVRELTATCIFILGVINPHYIKWGARTYRVKLGGLVENVKPEDKTLLVTKYSSYKTSIL</sequence>
<evidence type="ECO:0000256" key="3">
    <source>
        <dbReference type="ARBA" id="ARBA00004991"/>
    </source>
</evidence>
<evidence type="ECO:0000256" key="8">
    <source>
        <dbReference type="ARBA" id="ARBA00022692"/>
    </source>
</evidence>
<keyword evidence="10 11" id="KW-0472">Membrane</keyword>
<comment type="subcellular location">
    <subcellularLocation>
        <location evidence="1">Membrane</location>
        <topology evidence="1">Multi-pass membrane protein</topology>
    </subcellularLocation>
</comment>
<dbReference type="GO" id="GO:0016020">
    <property type="term" value="C:membrane"/>
    <property type="evidence" value="ECO:0007669"/>
    <property type="project" value="UniProtKB-SubCell"/>
</dbReference>
<dbReference type="InterPro" id="IPR029044">
    <property type="entry name" value="Nucleotide-diphossugar_trans"/>
</dbReference>
<evidence type="ECO:0000256" key="2">
    <source>
        <dbReference type="ARBA" id="ARBA00004760"/>
    </source>
</evidence>
<dbReference type="SUPFAM" id="SSF53448">
    <property type="entry name" value="Nucleotide-diphospho-sugar transferases"/>
    <property type="match status" value="1"/>
</dbReference>
<dbReference type="EC" id="2.4.1.80" evidence="5"/>
<gene>
    <name evidence="12" type="ORF">CUNI_LOCUS18749</name>
</gene>
<feature type="transmembrane region" description="Helical" evidence="11">
    <location>
        <begin position="319"/>
        <end position="337"/>
    </location>
</feature>
<comment type="pathway">
    <text evidence="3">Sphingolipid metabolism.</text>
</comment>
<evidence type="ECO:0000256" key="10">
    <source>
        <dbReference type="ARBA" id="ARBA00023136"/>
    </source>
</evidence>
<accession>A0A8S4A450</accession>
<dbReference type="Proteomes" id="UP000678393">
    <property type="component" value="Unassembled WGS sequence"/>
</dbReference>
<dbReference type="PANTHER" id="PTHR12726:SF0">
    <property type="entry name" value="CERAMIDE GLUCOSYLTRANSFERASE"/>
    <property type="match status" value="1"/>
</dbReference>
<feature type="transmembrane region" description="Helical" evidence="11">
    <location>
        <begin position="239"/>
        <end position="258"/>
    </location>
</feature>
<dbReference type="AlphaFoldDB" id="A0A8S4A450"/>
<dbReference type="CDD" id="cd02520">
    <property type="entry name" value="Glucosylceramide_synthase"/>
    <property type="match status" value="1"/>
</dbReference>
<keyword evidence="6" id="KW-0328">Glycosyltransferase</keyword>
<keyword evidence="13" id="KW-1185">Reference proteome</keyword>
<evidence type="ECO:0000313" key="13">
    <source>
        <dbReference type="Proteomes" id="UP000678393"/>
    </source>
</evidence>
<dbReference type="PANTHER" id="PTHR12726">
    <property type="entry name" value="CERAMIDE GLUCOSYLTRANSFERASE"/>
    <property type="match status" value="1"/>
</dbReference>
<keyword evidence="7" id="KW-0808">Transferase</keyword>
<evidence type="ECO:0000256" key="6">
    <source>
        <dbReference type="ARBA" id="ARBA00022676"/>
    </source>
</evidence>
<feature type="transmembrane region" description="Helical" evidence="11">
    <location>
        <begin position="46"/>
        <end position="73"/>
    </location>
</feature>
<evidence type="ECO:0000313" key="12">
    <source>
        <dbReference type="EMBL" id="CAG5133191.1"/>
    </source>
</evidence>
<dbReference type="Gene3D" id="3.90.550.10">
    <property type="entry name" value="Spore Coat Polysaccharide Biosynthesis Protein SpsA, Chain A"/>
    <property type="match status" value="1"/>
</dbReference>
<dbReference type="OrthoDB" id="1483400at2759"/>